<evidence type="ECO:0000259" key="5">
    <source>
        <dbReference type="Pfam" id="PF13407"/>
    </source>
</evidence>
<evidence type="ECO:0000256" key="3">
    <source>
        <dbReference type="ARBA" id="ARBA00022729"/>
    </source>
</evidence>
<feature type="domain" description="Periplasmic binding protein" evidence="5">
    <location>
        <begin position="37"/>
        <end position="297"/>
    </location>
</feature>
<sequence>MSKFLKYAALLVGCTALATPALADEGPAKGDTSGKVIALANNYAGNSWRQAMLRDWEKVVAEAKEKGLVKDAPSYTTAENSVTDQAQQIQNLILQGVDAIVLDAASPTALNGSVKQACDSGIVVVSFDQIVTEDCAYRIATDNKSMGVTEVNYLADRLGGKGTLLEVRGLAGGAIDADIHAGVVETMQKYPGLKIAGEARGDWTQTVAQKEVSGILPTLPEIDGVITQGGDGFGTAQAFLNAGRKLPIIIMGNRYDEVTFWQQQRDKDGFETMSISSAPGMVQMGFWVAQQVLAGKEVPKQITIPLLELHQKDLDYWVKHTPEGGVTTASYPLDWTVQAIDALQAGKPLPEVPLVE</sequence>
<evidence type="ECO:0000313" key="6">
    <source>
        <dbReference type="EMBL" id="SCM76506.1"/>
    </source>
</evidence>
<dbReference type="Pfam" id="PF13407">
    <property type="entry name" value="Peripla_BP_4"/>
    <property type="match status" value="1"/>
</dbReference>
<evidence type="ECO:0000256" key="1">
    <source>
        <dbReference type="ARBA" id="ARBA00004196"/>
    </source>
</evidence>
<keyword evidence="6" id="KW-0762">Sugar transport</keyword>
<comment type="subcellular location">
    <subcellularLocation>
        <location evidence="1">Cell envelope</location>
    </subcellularLocation>
</comment>
<keyword evidence="3 4" id="KW-0732">Signal</keyword>
<proteinExistence type="inferred from homology"/>
<dbReference type="InterPro" id="IPR025997">
    <property type="entry name" value="SBP_2_dom"/>
</dbReference>
<dbReference type="RefSeq" id="WP_288196669.1">
    <property type="nucleotide sequence ID" value="NZ_LT608334.1"/>
</dbReference>
<feature type="signal peptide" evidence="4">
    <location>
        <begin position="1"/>
        <end position="23"/>
    </location>
</feature>
<dbReference type="InterPro" id="IPR028082">
    <property type="entry name" value="Peripla_BP_I"/>
</dbReference>
<comment type="similarity">
    <text evidence="2">Belongs to the bacterial solute-binding protein 2 family.</text>
</comment>
<dbReference type="GO" id="GO:0030246">
    <property type="term" value="F:carbohydrate binding"/>
    <property type="evidence" value="ECO:0007669"/>
    <property type="project" value="UniProtKB-ARBA"/>
</dbReference>
<dbReference type="PANTHER" id="PTHR46847:SF1">
    <property type="entry name" value="D-ALLOSE-BINDING PERIPLASMIC PROTEIN-RELATED"/>
    <property type="match status" value="1"/>
</dbReference>
<protein>
    <submittedName>
        <fullName evidence="6">Simple sugar transport system substrate-binding protein</fullName>
    </submittedName>
</protein>
<dbReference type="GO" id="GO:0030313">
    <property type="term" value="C:cell envelope"/>
    <property type="evidence" value="ECO:0007669"/>
    <property type="project" value="UniProtKB-SubCell"/>
</dbReference>
<dbReference type="SUPFAM" id="SSF53822">
    <property type="entry name" value="Periplasmic binding protein-like I"/>
    <property type="match status" value="1"/>
</dbReference>
<accession>A0A212LG11</accession>
<reference evidence="6" key="1">
    <citation type="submission" date="2016-08" db="EMBL/GenBank/DDBJ databases">
        <authorList>
            <person name="Seilhamer J.J."/>
        </authorList>
    </citation>
    <scope>NUCLEOTIDE SEQUENCE</scope>
    <source>
        <strain evidence="6">86</strain>
    </source>
</reference>
<evidence type="ECO:0000256" key="2">
    <source>
        <dbReference type="ARBA" id="ARBA00007639"/>
    </source>
</evidence>
<keyword evidence="6" id="KW-0813">Transport</keyword>
<dbReference type="CDD" id="cd19997">
    <property type="entry name" value="PBP1_ABC_sugar_binding-like"/>
    <property type="match status" value="1"/>
</dbReference>
<organism evidence="6">
    <name type="scientific">uncultured Pleomorphomonas sp</name>
    <dbReference type="NCBI Taxonomy" id="442121"/>
    <lineage>
        <taxon>Bacteria</taxon>
        <taxon>Pseudomonadati</taxon>
        <taxon>Pseudomonadota</taxon>
        <taxon>Alphaproteobacteria</taxon>
        <taxon>Hyphomicrobiales</taxon>
        <taxon>Pleomorphomonadaceae</taxon>
        <taxon>Pleomorphomonas</taxon>
        <taxon>environmental samples</taxon>
    </lineage>
</organism>
<dbReference type="Gene3D" id="3.40.50.2300">
    <property type="match status" value="2"/>
</dbReference>
<name>A0A212LG11_9HYPH</name>
<gene>
    <name evidence="6" type="ORF">KL86PLE_40311</name>
</gene>
<dbReference type="AlphaFoldDB" id="A0A212LG11"/>
<evidence type="ECO:0000256" key="4">
    <source>
        <dbReference type="SAM" id="SignalP"/>
    </source>
</evidence>
<dbReference type="EMBL" id="FMJD01000008">
    <property type="protein sequence ID" value="SCM76506.1"/>
    <property type="molecule type" value="Genomic_DNA"/>
</dbReference>
<feature type="chain" id="PRO_5012849439" evidence="4">
    <location>
        <begin position="24"/>
        <end position="356"/>
    </location>
</feature>
<dbReference type="PANTHER" id="PTHR46847">
    <property type="entry name" value="D-ALLOSE-BINDING PERIPLASMIC PROTEIN-RELATED"/>
    <property type="match status" value="1"/>
</dbReference>